<dbReference type="RefSeq" id="WP_204948526.1">
    <property type="nucleotide sequence ID" value="NZ_BSFF01000002.1"/>
</dbReference>
<dbReference type="Proteomes" id="UP000758856">
    <property type="component" value="Unassembled WGS sequence"/>
</dbReference>
<proteinExistence type="predicted"/>
<keyword evidence="1" id="KW-1277">Toxin-antitoxin system</keyword>
<dbReference type="Pfam" id="PF05016">
    <property type="entry name" value="ParE_toxin"/>
    <property type="match status" value="1"/>
</dbReference>
<evidence type="ECO:0000313" key="3">
    <source>
        <dbReference type="EMBL" id="MBM7850060.1"/>
    </source>
</evidence>
<sequence length="95" mass="10682">MKVIVTGQAEAEIRAIGAHIGRDDALAAERWVIATTELCLSLRDNVERAPVVGHRRGVAIRRLVHGSYLVIYSVRGDTVRIHRVTQRRTKPERFA</sequence>
<evidence type="ECO:0000313" key="2">
    <source>
        <dbReference type="EMBL" id="GLK55351.1"/>
    </source>
</evidence>
<keyword evidence="4" id="KW-1185">Reference proteome</keyword>
<dbReference type="Proteomes" id="UP001143400">
    <property type="component" value="Unassembled WGS sequence"/>
</dbReference>
<evidence type="ECO:0000256" key="1">
    <source>
        <dbReference type="ARBA" id="ARBA00022649"/>
    </source>
</evidence>
<dbReference type="EMBL" id="BSFF01000002">
    <property type="protein sequence ID" value="GLK55351.1"/>
    <property type="molecule type" value="Genomic_DNA"/>
</dbReference>
<reference evidence="2" key="3">
    <citation type="submission" date="2023-01" db="EMBL/GenBank/DDBJ databases">
        <authorList>
            <person name="Sun Q."/>
            <person name="Evtushenko L."/>
        </authorList>
    </citation>
    <scope>NUCLEOTIDE SEQUENCE</scope>
    <source>
        <strain evidence="2">VKM B-1606</strain>
    </source>
</reference>
<gene>
    <name evidence="2" type="ORF">GCM10008170_13700</name>
    <name evidence="3" type="ORF">JOD31_000272</name>
</gene>
<dbReference type="Gene3D" id="3.30.2310.20">
    <property type="entry name" value="RelE-like"/>
    <property type="match status" value="1"/>
</dbReference>
<reference evidence="2" key="1">
    <citation type="journal article" date="2014" name="Int. J. Syst. Evol. Microbiol.">
        <title>Complete genome sequence of Corynebacterium casei LMG S-19264T (=DSM 44701T), isolated from a smear-ripened cheese.</title>
        <authorList>
            <consortium name="US DOE Joint Genome Institute (JGI-PGF)"/>
            <person name="Walter F."/>
            <person name="Albersmeier A."/>
            <person name="Kalinowski J."/>
            <person name="Ruckert C."/>
        </authorList>
    </citation>
    <scope>NUCLEOTIDE SEQUENCE</scope>
    <source>
        <strain evidence="2">VKM B-1606</strain>
    </source>
</reference>
<evidence type="ECO:0000313" key="5">
    <source>
        <dbReference type="Proteomes" id="UP001143400"/>
    </source>
</evidence>
<dbReference type="InterPro" id="IPR035093">
    <property type="entry name" value="RelE/ParE_toxin_dom_sf"/>
</dbReference>
<accession>A0A9W6IRV0</accession>
<dbReference type="InterPro" id="IPR007712">
    <property type="entry name" value="RelE/ParE_toxin"/>
</dbReference>
<organism evidence="2 5">
    <name type="scientific">Methylopila capsulata</name>
    <dbReference type="NCBI Taxonomy" id="61654"/>
    <lineage>
        <taxon>Bacteria</taxon>
        <taxon>Pseudomonadati</taxon>
        <taxon>Pseudomonadota</taxon>
        <taxon>Alphaproteobacteria</taxon>
        <taxon>Hyphomicrobiales</taxon>
        <taxon>Methylopilaceae</taxon>
        <taxon>Methylopila</taxon>
    </lineage>
</organism>
<reference evidence="3 4" key="2">
    <citation type="submission" date="2021-01" db="EMBL/GenBank/DDBJ databases">
        <title>Genomic Encyclopedia of Type Strains, Phase IV (KMG-IV): sequencing the most valuable type-strain genomes for metagenomic binning, comparative biology and taxonomic classification.</title>
        <authorList>
            <person name="Goeker M."/>
        </authorList>
    </citation>
    <scope>NUCLEOTIDE SEQUENCE [LARGE SCALE GENOMIC DNA]</scope>
    <source>
        <strain evidence="3 4">DSM 6130</strain>
    </source>
</reference>
<name>A0A9W6IRV0_9HYPH</name>
<comment type="caution">
    <text evidence="2">The sequence shown here is derived from an EMBL/GenBank/DDBJ whole genome shotgun (WGS) entry which is preliminary data.</text>
</comment>
<dbReference type="AlphaFoldDB" id="A0A9W6IRV0"/>
<evidence type="ECO:0000313" key="4">
    <source>
        <dbReference type="Proteomes" id="UP000758856"/>
    </source>
</evidence>
<dbReference type="EMBL" id="JAFBCY010000001">
    <property type="protein sequence ID" value="MBM7850060.1"/>
    <property type="molecule type" value="Genomic_DNA"/>
</dbReference>
<protein>
    <submittedName>
        <fullName evidence="3">Plasmid stabilization system protein ParE</fullName>
    </submittedName>
</protein>